<name>A0AAU9TE54_EUPED</name>
<dbReference type="Proteomes" id="UP001153954">
    <property type="component" value="Unassembled WGS sequence"/>
</dbReference>
<dbReference type="Pfam" id="PF01222">
    <property type="entry name" value="ERG4_ERG24"/>
    <property type="match status" value="1"/>
</dbReference>
<keyword evidence="3" id="KW-0597">Phosphoprotein</keyword>
<comment type="subcellular location">
    <subcellularLocation>
        <location evidence="1">Nucleus inner membrane</location>
        <topology evidence="1">Multi-pass membrane protein</topology>
    </subcellularLocation>
</comment>
<evidence type="ECO:0000313" key="13">
    <source>
        <dbReference type="Proteomes" id="UP001153954"/>
    </source>
</evidence>
<keyword evidence="9" id="KW-0539">Nucleus</keyword>
<dbReference type="GO" id="GO:0005789">
    <property type="term" value="C:endoplasmic reticulum membrane"/>
    <property type="evidence" value="ECO:0007669"/>
    <property type="project" value="TreeGrafter"/>
</dbReference>
<evidence type="ECO:0000256" key="11">
    <source>
        <dbReference type="SAM" id="Phobius"/>
    </source>
</evidence>
<accession>A0AAU9TE54</accession>
<evidence type="ECO:0000256" key="1">
    <source>
        <dbReference type="ARBA" id="ARBA00004473"/>
    </source>
</evidence>
<feature type="transmembrane region" description="Helical" evidence="11">
    <location>
        <begin position="507"/>
        <end position="525"/>
    </location>
</feature>
<dbReference type="PANTHER" id="PTHR21257:SF55">
    <property type="entry name" value="DELTA(14)-STEROL REDUCTASE LBR"/>
    <property type="match status" value="1"/>
</dbReference>
<evidence type="ECO:0000256" key="8">
    <source>
        <dbReference type="ARBA" id="ARBA00023170"/>
    </source>
</evidence>
<feature type="compositionally biased region" description="Basic residues" evidence="10">
    <location>
        <begin position="46"/>
        <end position="65"/>
    </location>
</feature>
<dbReference type="GO" id="GO:0006695">
    <property type="term" value="P:cholesterol biosynthetic process"/>
    <property type="evidence" value="ECO:0007669"/>
    <property type="project" value="TreeGrafter"/>
</dbReference>
<dbReference type="Gene3D" id="1.20.120.1630">
    <property type="match status" value="1"/>
</dbReference>
<keyword evidence="5 11" id="KW-1133">Transmembrane helix</keyword>
<feature type="transmembrane region" description="Helical" evidence="11">
    <location>
        <begin position="531"/>
        <end position="552"/>
    </location>
</feature>
<dbReference type="EMBL" id="CAKOGL010000003">
    <property type="protein sequence ID" value="CAH2084923.1"/>
    <property type="molecule type" value="Genomic_DNA"/>
</dbReference>
<protein>
    <recommendedName>
        <fullName evidence="14">Delta(14)-sterol reductase</fullName>
    </recommendedName>
</protein>
<keyword evidence="13" id="KW-1185">Reference proteome</keyword>
<sequence>MSTRSGRIRQSLIETSPPRTRKGVSPTRSPARNRKSSPSSSIQKSPSRKSPSRKSFSKYPARKSPSRVVKEVVEENEASVPKSPARRPGIKKDIEVRLEDVSSKVESFRTTRTRRFEYSVKDIPSNIQVIEPSIRDEKVNGLENVRSGTDVHGLRNRKTTDDYAPRRSSRLRDIVDSMPDIRRSFSKSLSKSVSKSISKSIDTYSDDENHDDLLEREKSQSVTRKLATPMPSSLVLSQISNRYEFGGRIGSAALYLLIPLTVFYILISCTKSCILLSLRDISAHKSISNWFDTPATLVVISNFIMQAIFISLPSFGTKEVDEQGKKYCFNAFFSSFLTLNILFALDYYKVLTADLLLNSYLKMATTSYLMALILIIVLHLKSLNTDSGHLNPYGTSGKVLYDLFMGRQIHCYLMKINVKLWLARMSNICALVFAILIFKHGFSIQLTEIDNLALNKFTEIISKIKLKPTILVYSMMQIVYALYFIIGEKKIVSTFYWQSEGLGYLQIVSSILYPYFFTSISKYVADTDLQLSSNILIAASVLYSLGLTIMLISNNIKYEFRKNPLQPSLTQLNSMPTFLGKKLLVANLWGILRHPNYTGDIMIHLALALPGVFTRNIVAAAPALITIFMFIHRAWRDHNRCRRRYGAAWQRYCKRVPSVLIPKIL</sequence>
<keyword evidence="8" id="KW-0675">Receptor</keyword>
<gene>
    <name evidence="12" type="ORF">EEDITHA_LOCUS1450</name>
</gene>
<keyword evidence="4 11" id="KW-0812">Transmembrane</keyword>
<evidence type="ECO:0000256" key="2">
    <source>
        <dbReference type="ARBA" id="ARBA00005402"/>
    </source>
</evidence>
<reference evidence="12" key="1">
    <citation type="submission" date="2022-03" db="EMBL/GenBank/DDBJ databases">
        <authorList>
            <person name="Tunstrom K."/>
        </authorList>
    </citation>
    <scope>NUCLEOTIDE SEQUENCE</scope>
</reference>
<dbReference type="AlphaFoldDB" id="A0AAU9TE54"/>
<feature type="transmembrane region" description="Helical" evidence="11">
    <location>
        <begin position="297"/>
        <end position="315"/>
    </location>
</feature>
<feature type="transmembrane region" description="Helical" evidence="11">
    <location>
        <begin position="327"/>
        <end position="348"/>
    </location>
</feature>
<evidence type="ECO:0000256" key="3">
    <source>
        <dbReference type="ARBA" id="ARBA00022553"/>
    </source>
</evidence>
<feature type="transmembrane region" description="Helical" evidence="11">
    <location>
        <begin position="612"/>
        <end position="635"/>
    </location>
</feature>
<dbReference type="GO" id="GO:0050613">
    <property type="term" value="F:Delta14-sterol reductase activity"/>
    <property type="evidence" value="ECO:0007669"/>
    <property type="project" value="TreeGrafter"/>
</dbReference>
<evidence type="ECO:0000256" key="10">
    <source>
        <dbReference type="SAM" id="MobiDB-lite"/>
    </source>
</evidence>
<evidence type="ECO:0000256" key="6">
    <source>
        <dbReference type="ARBA" id="ARBA00023125"/>
    </source>
</evidence>
<evidence type="ECO:0000313" key="12">
    <source>
        <dbReference type="EMBL" id="CAH2084923.1"/>
    </source>
</evidence>
<comment type="similarity">
    <text evidence="2">Belongs to the ERG4/ERG24 family.</text>
</comment>
<dbReference type="GO" id="GO:0005637">
    <property type="term" value="C:nuclear inner membrane"/>
    <property type="evidence" value="ECO:0007669"/>
    <property type="project" value="UniProtKB-SubCell"/>
</dbReference>
<evidence type="ECO:0000256" key="7">
    <source>
        <dbReference type="ARBA" id="ARBA00023136"/>
    </source>
</evidence>
<feature type="compositionally biased region" description="Low complexity" evidence="10">
    <location>
        <begin position="36"/>
        <end position="45"/>
    </location>
</feature>
<keyword evidence="7 11" id="KW-0472">Membrane</keyword>
<dbReference type="PANTHER" id="PTHR21257">
    <property type="entry name" value="DELTA(14)-STEROL REDUCTASE"/>
    <property type="match status" value="1"/>
</dbReference>
<proteinExistence type="inferred from homology"/>
<feature type="transmembrane region" description="Helical" evidence="11">
    <location>
        <begin position="252"/>
        <end position="277"/>
    </location>
</feature>
<evidence type="ECO:0008006" key="14">
    <source>
        <dbReference type="Google" id="ProtNLM"/>
    </source>
</evidence>
<dbReference type="GO" id="GO:0003677">
    <property type="term" value="F:DNA binding"/>
    <property type="evidence" value="ECO:0007669"/>
    <property type="project" value="UniProtKB-KW"/>
</dbReference>
<feature type="region of interest" description="Disordered" evidence="10">
    <location>
        <begin position="1"/>
        <end position="87"/>
    </location>
</feature>
<dbReference type="InterPro" id="IPR001171">
    <property type="entry name" value="ERG24_DHCR-like"/>
</dbReference>
<evidence type="ECO:0000256" key="5">
    <source>
        <dbReference type="ARBA" id="ARBA00022989"/>
    </source>
</evidence>
<evidence type="ECO:0000256" key="4">
    <source>
        <dbReference type="ARBA" id="ARBA00022692"/>
    </source>
</evidence>
<keyword evidence="6" id="KW-0238">DNA-binding</keyword>
<organism evidence="12 13">
    <name type="scientific">Euphydryas editha</name>
    <name type="common">Edith's checkerspot</name>
    <dbReference type="NCBI Taxonomy" id="104508"/>
    <lineage>
        <taxon>Eukaryota</taxon>
        <taxon>Metazoa</taxon>
        <taxon>Ecdysozoa</taxon>
        <taxon>Arthropoda</taxon>
        <taxon>Hexapoda</taxon>
        <taxon>Insecta</taxon>
        <taxon>Pterygota</taxon>
        <taxon>Neoptera</taxon>
        <taxon>Endopterygota</taxon>
        <taxon>Lepidoptera</taxon>
        <taxon>Glossata</taxon>
        <taxon>Ditrysia</taxon>
        <taxon>Papilionoidea</taxon>
        <taxon>Nymphalidae</taxon>
        <taxon>Nymphalinae</taxon>
        <taxon>Euphydryas</taxon>
    </lineage>
</organism>
<feature type="transmembrane region" description="Helical" evidence="11">
    <location>
        <begin position="470"/>
        <end position="486"/>
    </location>
</feature>
<evidence type="ECO:0000256" key="9">
    <source>
        <dbReference type="ARBA" id="ARBA00023242"/>
    </source>
</evidence>
<feature type="transmembrane region" description="Helical" evidence="11">
    <location>
        <begin position="360"/>
        <end position="380"/>
    </location>
</feature>
<comment type="caution">
    <text evidence="12">The sequence shown here is derived from an EMBL/GenBank/DDBJ whole genome shotgun (WGS) entry which is preliminary data.</text>
</comment>